<gene>
    <name evidence="2" type="ORF">SAMN02982990_04561</name>
</gene>
<dbReference type="Proteomes" id="UP000183223">
    <property type="component" value="Unassembled WGS sequence"/>
</dbReference>
<dbReference type="AlphaFoldDB" id="A0A1G5RK59"/>
<keyword evidence="1" id="KW-0812">Transmembrane</keyword>
<evidence type="ECO:0000313" key="2">
    <source>
        <dbReference type="EMBL" id="SCZ74190.1"/>
    </source>
</evidence>
<keyword evidence="1" id="KW-1133">Transmembrane helix</keyword>
<dbReference type="OrthoDB" id="6457425at2"/>
<organism evidence="2 3">
    <name type="scientific">Photorhabdus luminescens</name>
    <name type="common">Xenorhabdus luminescens</name>
    <dbReference type="NCBI Taxonomy" id="29488"/>
    <lineage>
        <taxon>Bacteria</taxon>
        <taxon>Pseudomonadati</taxon>
        <taxon>Pseudomonadota</taxon>
        <taxon>Gammaproteobacteria</taxon>
        <taxon>Enterobacterales</taxon>
        <taxon>Morganellaceae</taxon>
        <taxon>Photorhabdus</taxon>
    </lineage>
</organism>
<keyword evidence="1" id="KW-0472">Membrane</keyword>
<name>A0A1G5RK59_PHOLU</name>
<dbReference type="EMBL" id="FMWJ01000048">
    <property type="protein sequence ID" value="SCZ74190.1"/>
    <property type="molecule type" value="Genomic_DNA"/>
</dbReference>
<evidence type="ECO:0000256" key="1">
    <source>
        <dbReference type="SAM" id="Phobius"/>
    </source>
</evidence>
<dbReference type="RefSeq" id="WP_049584522.1">
    <property type="nucleotide sequence ID" value="NZ_CAWQXX010000016.1"/>
</dbReference>
<proteinExistence type="predicted"/>
<protein>
    <submittedName>
        <fullName evidence="2">Uncharacterized protein</fullName>
    </submittedName>
</protein>
<sequence length="119" mass="14053">MSWNKPVIAIRQETISPVLWHWLVSGMVIVCIGMTCYVLWSGYIRPQQWRIIFGVVGLIWLAAFGLRLNLFGCRLGIYRFWSQERQYINKEWQGWANRYMAGLHNDVFLPEKVTDTIVM</sequence>
<accession>A0A1G5RK59</accession>
<evidence type="ECO:0000313" key="3">
    <source>
        <dbReference type="Proteomes" id="UP000183223"/>
    </source>
</evidence>
<reference evidence="3" key="1">
    <citation type="submission" date="2016-10" db="EMBL/GenBank/DDBJ databases">
        <authorList>
            <person name="Varghese N."/>
            <person name="Submissions S."/>
        </authorList>
    </citation>
    <scope>NUCLEOTIDE SEQUENCE [LARGE SCALE GENOMIC DNA]</scope>
    <source>
        <strain evidence="3">ATCC 29999</strain>
    </source>
</reference>
<keyword evidence="3" id="KW-1185">Reference proteome</keyword>
<dbReference type="GeneID" id="45657422"/>
<feature type="transmembrane region" description="Helical" evidence="1">
    <location>
        <begin position="20"/>
        <end position="40"/>
    </location>
</feature>
<feature type="transmembrane region" description="Helical" evidence="1">
    <location>
        <begin position="52"/>
        <end position="70"/>
    </location>
</feature>